<evidence type="ECO:0000256" key="1">
    <source>
        <dbReference type="SAM" id="Phobius"/>
    </source>
</evidence>
<feature type="transmembrane region" description="Helical" evidence="1">
    <location>
        <begin position="96"/>
        <end position="116"/>
    </location>
</feature>
<protein>
    <submittedName>
        <fullName evidence="2">Uncharacterized protein</fullName>
    </submittedName>
</protein>
<gene>
    <name evidence="2" type="ORF">WJX72_006918</name>
</gene>
<comment type="caution">
    <text evidence="2">The sequence shown here is derived from an EMBL/GenBank/DDBJ whole genome shotgun (WGS) entry which is preliminary data.</text>
</comment>
<name>A0AAW1P6X1_9CHLO</name>
<keyword evidence="1" id="KW-1133">Transmembrane helix</keyword>
<sequence length="172" mass="17380">MAASLTASLSTACTGSRQFVGEAQRPGQLPGSTPRLAVRTYAAKEDNKGLSFKSNSRAALGYLEEDSAGQTNIFAVEPKQYVQGGSRDPTQGTQGLALVGVAGAFAVGAIALGLVLTGGKDAGSPIADVDGDFLTLSQYKAKFSSSDVAAAPRLVADAAGTAVESVVTPDLQ</sequence>
<keyword evidence="1" id="KW-0812">Transmembrane</keyword>
<organism evidence="2 3">
    <name type="scientific">[Myrmecia] bisecta</name>
    <dbReference type="NCBI Taxonomy" id="41462"/>
    <lineage>
        <taxon>Eukaryota</taxon>
        <taxon>Viridiplantae</taxon>
        <taxon>Chlorophyta</taxon>
        <taxon>core chlorophytes</taxon>
        <taxon>Trebouxiophyceae</taxon>
        <taxon>Trebouxiales</taxon>
        <taxon>Trebouxiaceae</taxon>
        <taxon>Myrmecia</taxon>
    </lineage>
</organism>
<dbReference type="Proteomes" id="UP001489004">
    <property type="component" value="Unassembled WGS sequence"/>
</dbReference>
<proteinExistence type="predicted"/>
<reference evidence="2 3" key="1">
    <citation type="journal article" date="2024" name="Nat. Commun.">
        <title>Phylogenomics reveals the evolutionary origins of lichenization in chlorophyte algae.</title>
        <authorList>
            <person name="Puginier C."/>
            <person name="Libourel C."/>
            <person name="Otte J."/>
            <person name="Skaloud P."/>
            <person name="Haon M."/>
            <person name="Grisel S."/>
            <person name="Petersen M."/>
            <person name="Berrin J.G."/>
            <person name="Delaux P.M."/>
            <person name="Dal Grande F."/>
            <person name="Keller J."/>
        </authorList>
    </citation>
    <scope>NUCLEOTIDE SEQUENCE [LARGE SCALE GENOMIC DNA]</scope>
    <source>
        <strain evidence="2 3">SAG 2043</strain>
    </source>
</reference>
<dbReference type="AlphaFoldDB" id="A0AAW1P6X1"/>
<keyword evidence="3" id="KW-1185">Reference proteome</keyword>
<evidence type="ECO:0000313" key="2">
    <source>
        <dbReference type="EMBL" id="KAK9805221.1"/>
    </source>
</evidence>
<evidence type="ECO:0000313" key="3">
    <source>
        <dbReference type="Proteomes" id="UP001489004"/>
    </source>
</evidence>
<keyword evidence="1" id="KW-0472">Membrane</keyword>
<accession>A0AAW1P6X1</accession>
<dbReference type="EMBL" id="JALJOR010000016">
    <property type="protein sequence ID" value="KAK9805221.1"/>
    <property type="molecule type" value="Genomic_DNA"/>
</dbReference>